<evidence type="ECO:0000313" key="2">
    <source>
        <dbReference type="Proteomes" id="UP001631969"/>
    </source>
</evidence>
<reference evidence="1" key="1">
    <citation type="submission" date="2024-12" db="EMBL/GenBank/DDBJ databases">
        <authorList>
            <person name="Wu N."/>
        </authorList>
    </citation>
    <scope>NUCLEOTIDE SEQUENCE</scope>
    <source>
        <strain evidence="1">P15</strain>
    </source>
</reference>
<comment type="caution">
    <text evidence="1">The sequence shown here is derived from an EMBL/GenBank/DDBJ whole genome shotgun (WGS) entry which is preliminary data.</text>
</comment>
<dbReference type="Proteomes" id="UP001631969">
    <property type="component" value="Unassembled WGS sequence"/>
</dbReference>
<name>A0ACC7NWP4_9BACL</name>
<organism evidence="1 2">
    <name type="scientific">Paenibacillus mesotrionivorans</name>
    <dbReference type="NCBI Taxonomy" id="3160968"/>
    <lineage>
        <taxon>Bacteria</taxon>
        <taxon>Bacillati</taxon>
        <taxon>Bacillota</taxon>
        <taxon>Bacilli</taxon>
        <taxon>Bacillales</taxon>
        <taxon>Paenibacillaceae</taxon>
        <taxon>Paenibacillus</taxon>
    </lineage>
</organism>
<keyword evidence="2" id="KW-1185">Reference proteome</keyword>
<evidence type="ECO:0000313" key="1">
    <source>
        <dbReference type="EMBL" id="MFM9328807.1"/>
    </source>
</evidence>
<dbReference type="EMBL" id="JBJURJ010000006">
    <property type="protein sequence ID" value="MFM9328807.1"/>
    <property type="molecule type" value="Genomic_DNA"/>
</dbReference>
<protein>
    <submittedName>
        <fullName evidence="1">Metallophosphoesterase</fullName>
    </submittedName>
</protein>
<accession>A0ACC7NWP4</accession>
<gene>
    <name evidence="1" type="ORF">ACI1P1_10945</name>
</gene>
<proteinExistence type="predicted"/>
<sequence length="294" mass="32562">MPEVEMPPETPPQTMSRRTFLKTMGGWALGLAGVAALGGTYVTTLEPRWLQVVHTRLALARIPPAFQGIRIAHFSDVHYEFHFGPGRLKSLVNRIMKEKPDLICFTGDLVDRKIGTAGKEMSDILAKLEAPLGKFAVLGNHDYYFSDKEVAGVLQNAGFRVLRNESVRVERDGAVMTMLGVEDSSRGKPNIKTALQGVGKDEFMLLLAHTPDYALNTMVHPISLQMSGHSHGGQVRLPFHGPVVRVPGAKRYPDGLYRPPNNDIFQLYTNRGVGVTGIPVRFWCRPELTIHTLV</sequence>